<comment type="caution">
    <text evidence="4">The sequence shown here is derived from an EMBL/GenBank/DDBJ whole genome shotgun (WGS) entry which is preliminary data.</text>
</comment>
<dbReference type="GO" id="GO:0008270">
    <property type="term" value="F:zinc ion binding"/>
    <property type="evidence" value="ECO:0007669"/>
    <property type="project" value="UniProtKB-KW"/>
</dbReference>
<evidence type="ECO:0000313" key="5">
    <source>
        <dbReference type="Proteomes" id="UP001642360"/>
    </source>
</evidence>
<accession>A0ABC8TE98</accession>
<reference evidence="4 5" key="1">
    <citation type="submission" date="2024-02" db="EMBL/GenBank/DDBJ databases">
        <authorList>
            <person name="Vignale AGUSTIN F."/>
            <person name="Sosa J E."/>
            <person name="Modenutti C."/>
        </authorList>
    </citation>
    <scope>NUCLEOTIDE SEQUENCE [LARGE SCALE GENOMIC DNA]</scope>
</reference>
<evidence type="ECO:0000256" key="2">
    <source>
        <dbReference type="SAM" id="MobiDB-lite"/>
    </source>
</evidence>
<protein>
    <recommendedName>
        <fullName evidence="3">C2H2-type domain-containing protein</fullName>
    </recommendedName>
</protein>
<feature type="domain" description="C2H2-type" evidence="3">
    <location>
        <begin position="267"/>
        <end position="294"/>
    </location>
</feature>
<proteinExistence type="predicted"/>
<sequence length="386" mass="43336">MADWFSTFDSTNNVSFVNHQLINHASSGVNNVQESGFGGNQLAAYNKNGYIHLHDPSRQTFGQLGVSQRVSGYQQFLSSAKRIRNNVTGTHQVAGHSAVFQSVVQVNGHIIREHVFTMVSRQHIDISSSNLALQNQSNFVNMGQDHVNRVPDLITRSELYNVQGHQTPNKAPNPSDFFDSNEHQADGFVDASPISMCFPAANVEIPFGDQLGKTSSDLNLNESSNNLVEAPIRLDRSVHRHNHTVEGGQGHDFAAERRQPYKKYGPYACPRCSKISTTSQHHAAHMRWHYDSEETLEERKRRQESKYKKKNLRLVQTSDGLTVVPDLFTGMMGNIYSILPNGPQDRKPNLMVGRETKAFKEEPDFEMAVEHKIPYGGVVIKDEPQN</sequence>
<name>A0ABC8TE98_9AQUA</name>
<gene>
    <name evidence="4" type="ORF">ILEXP_LOCUS37039</name>
</gene>
<dbReference type="InterPro" id="IPR013087">
    <property type="entry name" value="Znf_C2H2_type"/>
</dbReference>
<evidence type="ECO:0000256" key="1">
    <source>
        <dbReference type="PROSITE-ProRule" id="PRU00042"/>
    </source>
</evidence>
<keyword evidence="1" id="KW-0862">Zinc</keyword>
<organism evidence="4 5">
    <name type="scientific">Ilex paraguariensis</name>
    <name type="common">yerba mate</name>
    <dbReference type="NCBI Taxonomy" id="185542"/>
    <lineage>
        <taxon>Eukaryota</taxon>
        <taxon>Viridiplantae</taxon>
        <taxon>Streptophyta</taxon>
        <taxon>Embryophyta</taxon>
        <taxon>Tracheophyta</taxon>
        <taxon>Spermatophyta</taxon>
        <taxon>Magnoliopsida</taxon>
        <taxon>eudicotyledons</taxon>
        <taxon>Gunneridae</taxon>
        <taxon>Pentapetalae</taxon>
        <taxon>asterids</taxon>
        <taxon>campanulids</taxon>
        <taxon>Aquifoliales</taxon>
        <taxon>Aquifoliaceae</taxon>
        <taxon>Ilex</taxon>
    </lineage>
</organism>
<feature type="region of interest" description="Disordered" evidence="2">
    <location>
        <begin position="164"/>
        <end position="184"/>
    </location>
</feature>
<dbReference type="PROSITE" id="PS50157">
    <property type="entry name" value="ZINC_FINGER_C2H2_2"/>
    <property type="match status" value="1"/>
</dbReference>
<evidence type="ECO:0000259" key="3">
    <source>
        <dbReference type="PROSITE" id="PS50157"/>
    </source>
</evidence>
<dbReference type="EMBL" id="CAUOFW020004917">
    <property type="protein sequence ID" value="CAK9167752.1"/>
    <property type="molecule type" value="Genomic_DNA"/>
</dbReference>
<keyword evidence="5" id="KW-1185">Reference proteome</keyword>
<dbReference type="AlphaFoldDB" id="A0ABC8TE98"/>
<evidence type="ECO:0000313" key="4">
    <source>
        <dbReference type="EMBL" id="CAK9167752.1"/>
    </source>
</evidence>
<keyword evidence="1" id="KW-0479">Metal-binding</keyword>
<keyword evidence="1" id="KW-0863">Zinc-finger</keyword>
<dbReference type="Proteomes" id="UP001642360">
    <property type="component" value="Unassembled WGS sequence"/>
</dbReference>